<feature type="compositionally biased region" description="Low complexity" evidence="1">
    <location>
        <begin position="14"/>
        <end position="23"/>
    </location>
</feature>
<feature type="region of interest" description="Disordered" evidence="1">
    <location>
        <begin position="1"/>
        <end position="41"/>
    </location>
</feature>
<protein>
    <submittedName>
        <fullName evidence="2">Uncharacterized protein</fullName>
    </submittedName>
</protein>
<feature type="region of interest" description="Disordered" evidence="1">
    <location>
        <begin position="133"/>
        <end position="182"/>
    </location>
</feature>
<sequence>MSMRTRSSKKKALASKQLAPSQSIKKEEKSSKQVATSQPSFGQITVDSQIKTYRQTLQQEIDKQGCMQTLPDKAQVDHQTFLQVKARASFFLSAAKTDEDYIGRLSQPQHPRASAHCFNTWIITGQKTFRLKGYAPHPAQSPEASHHYSSGTITDKKPFGSKAMPHIQRNLRKRPTTTPVVP</sequence>
<evidence type="ECO:0000256" key="1">
    <source>
        <dbReference type="SAM" id="MobiDB-lite"/>
    </source>
</evidence>
<name>A0A2I0IP17_PUNGR</name>
<evidence type="ECO:0000313" key="3">
    <source>
        <dbReference type="Proteomes" id="UP000233551"/>
    </source>
</evidence>
<proteinExistence type="predicted"/>
<dbReference type="Proteomes" id="UP000233551">
    <property type="component" value="Unassembled WGS sequence"/>
</dbReference>
<dbReference type="AlphaFoldDB" id="A0A2I0IP17"/>
<comment type="caution">
    <text evidence="2">The sequence shown here is derived from an EMBL/GenBank/DDBJ whole genome shotgun (WGS) entry which is preliminary data.</text>
</comment>
<organism evidence="2 3">
    <name type="scientific">Punica granatum</name>
    <name type="common">Pomegranate</name>
    <dbReference type="NCBI Taxonomy" id="22663"/>
    <lineage>
        <taxon>Eukaryota</taxon>
        <taxon>Viridiplantae</taxon>
        <taxon>Streptophyta</taxon>
        <taxon>Embryophyta</taxon>
        <taxon>Tracheophyta</taxon>
        <taxon>Spermatophyta</taxon>
        <taxon>Magnoliopsida</taxon>
        <taxon>eudicotyledons</taxon>
        <taxon>Gunneridae</taxon>
        <taxon>Pentapetalae</taxon>
        <taxon>rosids</taxon>
        <taxon>malvids</taxon>
        <taxon>Myrtales</taxon>
        <taxon>Lythraceae</taxon>
        <taxon>Punica</taxon>
    </lineage>
</organism>
<dbReference type="EMBL" id="PGOL01002774">
    <property type="protein sequence ID" value="PKI45166.1"/>
    <property type="molecule type" value="Genomic_DNA"/>
</dbReference>
<evidence type="ECO:0000313" key="2">
    <source>
        <dbReference type="EMBL" id="PKI45166.1"/>
    </source>
</evidence>
<keyword evidence="3" id="KW-1185">Reference proteome</keyword>
<gene>
    <name evidence="2" type="ORF">CRG98_034444</name>
</gene>
<feature type="compositionally biased region" description="Basic residues" evidence="1">
    <location>
        <begin position="1"/>
        <end position="13"/>
    </location>
</feature>
<reference evidence="2 3" key="1">
    <citation type="submission" date="2017-11" db="EMBL/GenBank/DDBJ databases">
        <title>De-novo sequencing of pomegranate (Punica granatum L.) genome.</title>
        <authorList>
            <person name="Akparov Z."/>
            <person name="Amiraslanov A."/>
            <person name="Hajiyeva S."/>
            <person name="Abbasov M."/>
            <person name="Kaur K."/>
            <person name="Hamwieh A."/>
            <person name="Solovyev V."/>
            <person name="Salamov A."/>
            <person name="Braich B."/>
            <person name="Kosarev P."/>
            <person name="Mahmoud A."/>
            <person name="Hajiyev E."/>
            <person name="Babayeva S."/>
            <person name="Izzatullayeva V."/>
            <person name="Mammadov A."/>
            <person name="Mammadov A."/>
            <person name="Sharifova S."/>
            <person name="Ojaghi J."/>
            <person name="Eynullazada K."/>
            <person name="Bayramov B."/>
            <person name="Abdulazimova A."/>
            <person name="Shahmuradov I."/>
        </authorList>
    </citation>
    <scope>NUCLEOTIDE SEQUENCE [LARGE SCALE GENOMIC DNA]</scope>
    <source>
        <strain evidence="3">cv. AG2017</strain>
        <tissue evidence="2">Leaf</tissue>
    </source>
</reference>
<accession>A0A2I0IP17</accession>